<keyword evidence="6" id="KW-1185">Reference proteome</keyword>
<keyword evidence="2 3" id="KW-0808">Transferase</keyword>
<evidence type="ECO:0000256" key="2">
    <source>
        <dbReference type="ARBA" id="ARBA00022679"/>
    </source>
</evidence>
<dbReference type="GO" id="GO:0008146">
    <property type="term" value="F:sulfotransferase activity"/>
    <property type="evidence" value="ECO:0007669"/>
    <property type="project" value="InterPro"/>
</dbReference>
<dbReference type="InterPro" id="IPR000863">
    <property type="entry name" value="Sulfotransferase_dom"/>
</dbReference>
<dbReference type="Ensembl" id="ENSDCDT00010014462.1">
    <property type="protein sequence ID" value="ENSDCDP00010013705.1"/>
    <property type="gene ID" value="ENSDCDG00010006276.1"/>
</dbReference>
<dbReference type="Gene3D" id="3.40.50.300">
    <property type="entry name" value="P-loop containing nucleotide triphosphate hydrolases"/>
    <property type="match status" value="1"/>
</dbReference>
<gene>
    <name evidence="5" type="primary">SULT6B1</name>
</gene>
<dbReference type="Proteomes" id="UP000694580">
    <property type="component" value="Chromosome 3"/>
</dbReference>
<evidence type="ECO:0000313" key="6">
    <source>
        <dbReference type="Proteomes" id="UP000694580"/>
    </source>
</evidence>
<dbReference type="SUPFAM" id="SSF52540">
    <property type="entry name" value="P-loop containing nucleoside triphosphate hydrolases"/>
    <property type="match status" value="1"/>
</dbReference>
<dbReference type="Pfam" id="PF00685">
    <property type="entry name" value="Sulfotransfer_1"/>
    <property type="match status" value="1"/>
</dbReference>
<dbReference type="PANTHER" id="PTHR11783">
    <property type="entry name" value="SULFOTRANSFERASE SULT"/>
    <property type="match status" value="1"/>
</dbReference>
<evidence type="ECO:0000313" key="5">
    <source>
        <dbReference type="Ensembl" id="ENSDCDP00010013705.1"/>
    </source>
</evidence>
<dbReference type="GeneTree" id="ENSGT00940000159084"/>
<dbReference type="AlphaFoldDB" id="A0AAY4AZ80"/>
<protein>
    <recommendedName>
        <fullName evidence="3">Sulfotransferase</fullName>
        <ecNumber evidence="3">2.8.2.-</ecNumber>
    </recommendedName>
</protein>
<feature type="domain" description="Sulfotransferase" evidence="4">
    <location>
        <begin position="60"/>
        <end position="293"/>
    </location>
</feature>
<evidence type="ECO:0000256" key="3">
    <source>
        <dbReference type="RuleBase" id="RU361155"/>
    </source>
</evidence>
<proteinExistence type="inferred from homology"/>
<reference evidence="5 6" key="1">
    <citation type="submission" date="2020-06" db="EMBL/GenBank/DDBJ databases">
        <authorList>
            <consortium name="Wellcome Sanger Institute Data Sharing"/>
        </authorList>
    </citation>
    <scope>NUCLEOTIDE SEQUENCE [LARGE SCALE GENOMIC DNA]</scope>
</reference>
<sequence>MSLSAAQHGGCPTWRQSKMELARTMRDEEKLYRHAGVLYPSVLCPAENLEALKATEARSEDILLMSFPKCGFNWMVAVLRKIMKSVSGKAFPPDTPPQMEFSSPDMQRMLAQEPSPRLIGTHLHPDKIPQSFKEKKTKTLILIRNPKDTAVSFYHFMENNPALPKTESWDKFFSDFVTGEVPFGSYFDHATACEKIIHEPNTMVITYEELKEDLTGSIRQISQFSGLPLTEDEVQTIAAESTFRAMLTVSKDTHSSFGSVLFRKGEVGDWKNLFTKAQSRQMDEEFTRRLGGTRLGAKLKYDVYCR</sequence>
<evidence type="ECO:0000256" key="1">
    <source>
        <dbReference type="ARBA" id="ARBA00005771"/>
    </source>
</evidence>
<name>A0AAY4AZ80_9TELE</name>
<evidence type="ECO:0000259" key="4">
    <source>
        <dbReference type="Pfam" id="PF00685"/>
    </source>
</evidence>
<reference evidence="5" key="3">
    <citation type="submission" date="2025-09" db="UniProtKB">
        <authorList>
            <consortium name="Ensembl"/>
        </authorList>
    </citation>
    <scope>IDENTIFICATION</scope>
</reference>
<accession>A0AAY4AZ80</accession>
<reference evidence="5" key="2">
    <citation type="submission" date="2025-08" db="UniProtKB">
        <authorList>
            <consortium name="Ensembl"/>
        </authorList>
    </citation>
    <scope>IDENTIFICATION</scope>
</reference>
<organism evidence="5 6">
    <name type="scientific">Denticeps clupeoides</name>
    <name type="common">denticle herring</name>
    <dbReference type="NCBI Taxonomy" id="299321"/>
    <lineage>
        <taxon>Eukaryota</taxon>
        <taxon>Metazoa</taxon>
        <taxon>Chordata</taxon>
        <taxon>Craniata</taxon>
        <taxon>Vertebrata</taxon>
        <taxon>Euteleostomi</taxon>
        <taxon>Actinopterygii</taxon>
        <taxon>Neopterygii</taxon>
        <taxon>Teleostei</taxon>
        <taxon>Clupei</taxon>
        <taxon>Clupeiformes</taxon>
        <taxon>Denticipitoidei</taxon>
        <taxon>Denticipitidae</taxon>
        <taxon>Denticeps</taxon>
    </lineage>
</organism>
<dbReference type="EC" id="2.8.2.-" evidence="3"/>
<comment type="similarity">
    <text evidence="1 3">Belongs to the sulfotransferase 1 family.</text>
</comment>
<dbReference type="InterPro" id="IPR027417">
    <property type="entry name" value="P-loop_NTPase"/>
</dbReference>